<dbReference type="RefSeq" id="WP_013908711.1">
    <property type="nucleotide sequence ID" value="NC_015681.1"/>
</dbReference>
<dbReference type="STRING" id="667014.Thein_2124"/>
<dbReference type="SUPFAM" id="SSF52540">
    <property type="entry name" value="P-loop containing nucleoside triphosphate hydrolases"/>
    <property type="match status" value="1"/>
</dbReference>
<dbReference type="GO" id="GO:0005886">
    <property type="term" value="C:plasma membrane"/>
    <property type="evidence" value="ECO:0007669"/>
    <property type="project" value="TreeGrafter"/>
</dbReference>
<evidence type="ECO:0000256" key="3">
    <source>
        <dbReference type="ARBA" id="ARBA00022840"/>
    </source>
</evidence>
<dbReference type="PANTHER" id="PTHR30258">
    <property type="entry name" value="TYPE II SECRETION SYSTEM PROTEIN GSPE-RELATED"/>
    <property type="match status" value="1"/>
</dbReference>
<dbReference type="AlphaFoldDB" id="F8ADF6"/>
<dbReference type="SUPFAM" id="SSF160246">
    <property type="entry name" value="EspE N-terminal domain-like"/>
    <property type="match status" value="1"/>
</dbReference>
<dbReference type="Gene3D" id="3.40.50.300">
    <property type="entry name" value="P-loop containing nucleotide triphosphate hydrolases"/>
    <property type="match status" value="1"/>
</dbReference>
<dbReference type="InterPro" id="IPR027417">
    <property type="entry name" value="P-loop_NTPase"/>
</dbReference>
<dbReference type="eggNOG" id="COG2804">
    <property type="taxonomic scope" value="Bacteria"/>
</dbReference>
<dbReference type="PANTHER" id="PTHR30258:SF2">
    <property type="entry name" value="COMG OPERON PROTEIN 1"/>
    <property type="match status" value="1"/>
</dbReference>
<dbReference type="GO" id="GO:0016887">
    <property type="term" value="F:ATP hydrolysis activity"/>
    <property type="evidence" value="ECO:0007669"/>
    <property type="project" value="TreeGrafter"/>
</dbReference>
<dbReference type="OrthoDB" id="9805147at2"/>
<evidence type="ECO:0000313" key="5">
    <source>
        <dbReference type="EMBL" id="AEH45972.1"/>
    </source>
</evidence>
<dbReference type="CDD" id="cd01129">
    <property type="entry name" value="PulE-GspE-like"/>
    <property type="match status" value="1"/>
</dbReference>
<organism evidence="5 6">
    <name type="scientific">Thermodesulfatator indicus (strain DSM 15286 / JCM 11887 / CIR29812)</name>
    <dbReference type="NCBI Taxonomy" id="667014"/>
    <lineage>
        <taxon>Bacteria</taxon>
        <taxon>Pseudomonadati</taxon>
        <taxon>Thermodesulfobacteriota</taxon>
        <taxon>Thermodesulfobacteria</taxon>
        <taxon>Thermodesulfobacteriales</taxon>
        <taxon>Thermodesulfatatoraceae</taxon>
        <taxon>Thermodesulfatator</taxon>
    </lineage>
</organism>
<dbReference type="Gene3D" id="3.30.450.90">
    <property type="match status" value="1"/>
</dbReference>
<dbReference type="SMART" id="SM00382">
    <property type="entry name" value="AAA"/>
    <property type="match status" value="1"/>
</dbReference>
<reference evidence="5 6" key="2">
    <citation type="journal article" date="2012" name="Stand. Genomic Sci.">
        <title>Complete genome sequence of the thermophilic sulfate-reducing ocean bacterium Thermodesulfatator indicus type strain (CIR29812(T)).</title>
        <authorList>
            <person name="Anderson I."/>
            <person name="Saunders E."/>
            <person name="Lapidus A."/>
            <person name="Nolan M."/>
            <person name="Lucas S."/>
            <person name="Tice H."/>
            <person name="Del Rio T.G."/>
            <person name="Cheng J.F."/>
            <person name="Han C."/>
            <person name="Tapia R."/>
            <person name="Goodwin L.A."/>
            <person name="Pitluck S."/>
            <person name="Liolios K."/>
            <person name="Mavromatis K."/>
            <person name="Pagani I."/>
            <person name="Ivanova N."/>
            <person name="Mikhailova N."/>
            <person name="Pati A."/>
            <person name="Chen A."/>
            <person name="Palaniappan K."/>
            <person name="Land M."/>
            <person name="Hauser L."/>
            <person name="Jeffries C.D."/>
            <person name="Chang Y.J."/>
            <person name="Brambilla E.M."/>
            <person name="Rohde M."/>
            <person name="Spring S."/>
            <person name="Goker M."/>
            <person name="Detter J.C."/>
            <person name="Woyke T."/>
            <person name="Bristow J."/>
            <person name="Eisen J.A."/>
            <person name="Markowitz V."/>
            <person name="Hugenholtz P."/>
            <person name="Kyrpides N.C."/>
            <person name="Klenk H.P."/>
        </authorList>
    </citation>
    <scope>NUCLEOTIDE SEQUENCE [LARGE SCALE GENOMIC DNA]</scope>
    <source>
        <strain evidence="6">DSM 15286 / JCM 11887 / CIR29812</strain>
    </source>
</reference>
<dbReference type="InterPro" id="IPR037257">
    <property type="entry name" value="T2SS_E_N_sf"/>
</dbReference>
<dbReference type="InterPro" id="IPR001482">
    <property type="entry name" value="T2SS/T4SS_dom"/>
</dbReference>
<dbReference type="FunFam" id="3.40.50.300:FF:000398">
    <property type="entry name" value="Type IV pilus assembly ATPase PilB"/>
    <property type="match status" value="1"/>
</dbReference>
<dbReference type="Pfam" id="PF00437">
    <property type="entry name" value="T2SSE"/>
    <property type="match status" value="1"/>
</dbReference>
<dbReference type="EMBL" id="CP002683">
    <property type="protein sequence ID" value="AEH45972.1"/>
    <property type="molecule type" value="Genomic_DNA"/>
</dbReference>
<proteinExistence type="inferred from homology"/>
<keyword evidence="6" id="KW-1185">Reference proteome</keyword>
<reference evidence="6" key="1">
    <citation type="submission" date="2011-04" db="EMBL/GenBank/DDBJ databases">
        <title>The complete genome of Thermodesulfatator indicus DSM 15286.</title>
        <authorList>
            <person name="Lucas S."/>
            <person name="Copeland A."/>
            <person name="Lapidus A."/>
            <person name="Bruce D."/>
            <person name="Goodwin L."/>
            <person name="Pitluck S."/>
            <person name="Peters L."/>
            <person name="Kyrpides N."/>
            <person name="Mavromatis K."/>
            <person name="Pagani I."/>
            <person name="Ivanova N."/>
            <person name="Saunders L."/>
            <person name="Detter J.C."/>
            <person name="Tapia R."/>
            <person name="Han C."/>
            <person name="Land M."/>
            <person name="Hauser L."/>
            <person name="Markowitz V."/>
            <person name="Cheng J.-F."/>
            <person name="Hugenholtz P."/>
            <person name="Woyke T."/>
            <person name="Wu D."/>
            <person name="Spring S."/>
            <person name="Schroeder M."/>
            <person name="Brambilla E."/>
            <person name="Klenk H.-P."/>
            <person name="Eisen J.A."/>
        </authorList>
    </citation>
    <scope>NUCLEOTIDE SEQUENCE [LARGE SCALE GENOMIC DNA]</scope>
    <source>
        <strain evidence="6">DSM 15286 / JCM 11887 / CIR29812</strain>
    </source>
</reference>
<dbReference type="InterPro" id="IPR003593">
    <property type="entry name" value="AAA+_ATPase"/>
</dbReference>
<feature type="domain" description="Bacterial type II secretion system protein E" evidence="4">
    <location>
        <begin position="313"/>
        <end position="327"/>
    </location>
</feature>
<name>F8ADF6_THEID</name>
<dbReference type="InParanoid" id="F8ADF6"/>
<sequence length="495" mass="55221">MEPFDKAILETRADEISPLEGIEAAFLKAVKGFPFFLGEEVYLLIPSPANIFLADLIERQYNQPPHVFLAEEDYILELIQKFYEAPPETAEEVEEEEPEDLELLKDLASEAPVVRLVNRVIREAVEMRATDIHFETERKALRIRYRIDGLLHEIATHPKKLAAPVISRLKLMAGLNIAEHRLPQDGRIRFRVGGEDLDIRVSTMPAVTGESVVLRLLSRQKGFLSLEKLGLEADHYKMLLELISQPNGIILVTGPTGSGKTTTLYAALSILNKADRKIITIEDPVEYQLAGVTQIQIKPQIGLTFAKALRSILRHDPDIILVGEIRDLETAEIAIQAALTGHLVFSTLHTRDALGAAVRLADMGVEPYLIAASAVGLMAQRLVRVLCDKCAEEVSPPQEFLTLLKRLPTPPEKIRYRKAVGCPHCAGTGFLGRTAIYEIYPVDEALRRLILNRSSEEELKNWAKERSYLSLLENGLRKVAKGVTSLEEVLRVAGT</sequence>
<comment type="similarity">
    <text evidence="1">Belongs to the GSP E family.</text>
</comment>
<accession>F8ADF6</accession>
<evidence type="ECO:0000256" key="2">
    <source>
        <dbReference type="ARBA" id="ARBA00022741"/>
    </source>
</evidence>
<keyword evidence="2" id="KW-0547">Nucleotide-binding</keyword>
<keyword evidence="3" id="KW-0067">ATP-binding</keyword>
<dbReference type="FunFam" id="3.30.450.90:FF:000001">
    <property type="entry name" value="Type II secretion system ATPase GspE"/>
    <property type="match status" value="1"/>
</dbReference>
<dbReference type="HOGENOM" id="CLU_013446_2_0_0"/>
<evidence type="ECO:0000259" key="4">
    <source>
        <dbReference type="PROSITE" id="PS00662"/>
    </source>
</evidence>
<dbReference type="PaxDb" id="667014-Thein_2124"/>
<evidence type="ECO:0000313" key="6">
    <source>
        <dbReference type="Proteomes" id="UP000006793"/>
    </source>
</evidence>
<protein>
    <submittedName>
        <fullName evidence="5">Type II secretion system protein E</fullName>
    </submittedName>
</protein>
<dbReference type="PROSITE" id="PS00662">
    <property type="entry name" value="T2SP_E"/>
    <property type="match status" value="1"/>
</dbReference>
<dbReference type="FunCoup" id="F8ADF6">
    <property type="interactions" value="245"/>
</dbReference>
<dbReference type="KEGG" id="tid:Thein_2124"/>
<dbReference type="GO" id="GO:0005524">
    <property type="term" value="F:ATP binding"/>
    <property type="evidence" value="ECO:0007669"/>
    <property type="project" value="UniProtKB-KW"/>
</dbReference>
<dbReference type="Proteomes" id="UP000006793">
    <property type="component" value="Chromosome"/>
</dbReference>
<evidence type="ECO:0000256" key="1">
    <source>
        <dbReference type="ARBA" id="ARBA00006611"/>
    </source>
</evidence>
<gene>
    <name evidence="5" type="ordered locus">Thein_2124</name>
</gene>